<dbReference type="InterPro" id="IPR029058">
    <property type="entry name" value="AB_hydrolase_fold"/>
</dbReference>
<feature type="domain" description="Xaa-Pro dipeptidyl-peptidase C-terminal" evidence="2">
    <location>
        <begin position="526"/>
        <end position="758"/>
    </location>
</feature>
<keyword evidence="4" id="KW-1185">Reference proteome</keyword>
<dbReference type="STRING" id="1122188.SAMN02745674_02053"/>
<organism evidence="3 4">
    <name type="scientific">Lysobacter spongiicola DSM 21749</name>
    <dbReference type="NCBI Taxonomy" id="1122188"/>
    <lineage>
        <taxon>Bacteria</taxon>
        <taxon>Pseudomonadati</taxon>
        <taxon>Pseudomonadota</taxon>
        <taxon>Gammaproteobacteria</taxon>
        <taxon>Lysobacterales</taxon>
        <taxon>Lysobacteraceae</taxon>
        <taxon>Novilysobacter</taxon>
    </lineage>
</organism>
<dbReference type="Pfam" id="PF02129">
    <property type="entry name" value="Peptidase_S15"/>
    <property type="match status" value="1"/>
</dbReference>
<evidence type="ECO:0000259" key="2">
    <source>
        <dbReference type="SMART" id="SM00939"/>
    </source>
</evidence>
<dbReference type="RefSeq" id="WP_078758619.1">
    <property type="nucleotide sequence ID" value="NZ_FUXP01000007.1"/>
</dbReference>
<reference evidence="3 4" key="1">
    <citation type="submission" date="2017-02" db="EMBL/GenBank/DDBJ databases">
        <authorList>
            <person name="Peterson S.W."/>
        </authorList>
    </citation>
    <scope>NUCLEOTIDE SEQUENCE [LARGE SCALE GENOMIC DNA]</scope>
    <source>
        <strain evidence="3 4">DSM 21749</strain>
    </source>
</reference>
<dbReference type="AlphaFoldDB" id="A0A1T4R9B1"/>
<name>A0A1T4R9B1_9GAMM</name>
<dbReference type="InterPro" id="IPR008979">
    <property type="entry name" value="Galactose-bd-like_sf"/>
</dbReference>
<dbReference type="Gene3D" id="1.10.3020.10">
    <property type="entry name" value="alpha-amino acid ester hydrolase ( Helical cap domain)"/>
    <property type="match status" value="1"/>
</dbReference>
<dbReference type="OrthoDB" id="9806163at2"/>
<dbReference type="SUPFAM" id="SSF53474">
    <property type="entry name" value="alpha/beta-Hydrolases"/>
    <property type="match status" value="1"/>
</dbReference>
<dbReference type="SMART" id="SM00939">
    <property type="entry name" value="PepX_C"/>
    <property type="match status" value="1"/>
</dbReference>
<dbReference type="InterPro" id="IPR000383">
    <property type="entry name" value="Xaa-Pro-like_dom"/>
</dbReference>
<dbReference type="InterPro" id="IPR005674">
    <property type="entry name" value="CocE/Ser_esterase"/>
</dbReference>
<dbReference type="InterPro" id="IPR013736">
    <property type="entry name" value="Xaa-Pro_dipept_C"/>
</dbReference>
<dbReference type="Pfam" id="PF08530">
    <property type="entry name" value="PepX_C"/>
    <property type="match status" value="1"/>
</dbReference>
<dbReference type="NCBIfam" id="TIGR00976">
    <property type="entry name" value="CocE_NonD"/>
    <property type="match status" value="1"/>
</dbReference>
<accession>A0A1T4R9B1</accession>
<dbReference type="EMBL" id="FUXP01000007">
    <property type="protein sequence ID" value="SKA12519.1"/>
    <property type="molecule type" value="Genomic_DNA"/>
</dbReference>
<evidence type="ECO:0000313" key="4">
    <source>
        <dbReference type="Proteomes" id="UP000190061"/>
    </source>
</evidence>
<dbReference type="SUPFAM" id="SSF49785">
    <property type="entry name" value="Galactose-binding domain-like"/>
    <property type="match status" value="1"/>
</dbReference>
<proteinExistence type="predicted"/>
<dbReference type="GO" id="GO:0008239">
    <property type="term" value="F:dipeptidyl-peptidase activity"/>
    <property type="evidence" value="ECO:0007669"/>
    <property type="project" value="InterPro"/>
</dbReference>
<sequence>MEGWPRSAARVRRHRGCVHAWLLVCLCIFGIAAPAVVLATPQRLAWALEADARPEQIEASLAKVSKALLDGDSPDAAGITAAQRSHLQIVAGRYPEAVASIEAVVASLADEGETARAQRWMPYLLLAEARAAEDTRFAQAYASAFRKRFARLDDAVALQTHYWLVADPDQAAAQLQSAAAGFSGDGTLPLEAALDLVRQAAFVQAYRAAGEMAPALIREDEVRRFLVDDEVLIPAADGVVLSAHVVRSRRTVDPLPAAMLFTIYTDPARNRNQAMHAAAHGYVGVVVDARGKRRGTGDIEPYEHEGQDAHAAIDWISRQPWNDGRVAMYGGSYSGFAAWAAAKHAHPALKAIAPYVAAIPGLGLPMENNVFLSANYAWPFYVANNRLLDDDTYGQRERWSALTDRWYASGRPYREIDQLDGMPNPWLQRWLAHPTYDEYWQSMVPYGEQYRDITIPVLSITGYYDDGQVSALHYFNEHYRHLPNADHTLLIGPYDHFGAQASSKPGQLRGYALDPSAQFDTQAVTFQWLDHVLKGAARPPLLVDRVNYQLMGADLWGHAPSLDAAAGGYATLHLSPGSDGRYHRLTTSAPGPGRFLTQAVDFGDRASERDGYYPVPILRNALEPGSGLAFASEVFTGPVDVVGSLSGELKVRINKRDVDFTVVLYELMSDGRAMQLSYYVGRASHAHDMTARHLLEPGEWVVLPFERSRMTGRRMEPGSRLVVVVDVLKDAMHQVNHGTGGDVSDESAADAGEPLRIDWHSDSFIRIPMRSPVH</sequence>
<dbReference type="Proteomes" id="UP000190061">
    <property type="component" value="Unassembled WGS sequence"/>
</dbReference>
<evidence type="ECO:0000256" key="1">
    <source>
        <dbReference type="ARBA" id="ARBA00022801"/>
    </source>
</evidence>
<protein>
    <recommendedName>
        <fullName evidence="2">Xaa-Pro dipeptidyl-peptidase C-terminal domain-containing protein</fullName>
    </recommendedName>
</protein>
<gene>
    <name evidence="3" type="ORF">SAMN02745674_02053</name>
</gene>
<keyword evidence="1" id="KW-0378">Hydrolase</keyword>
<dbReference type="Gene3D" id="2.60.120.260">
    <property type="entry name" value="Galactose-binding domain-like"/>
    <property type="match status" value="1"/>
</dbReference>
<dbReference type="Gene3D" id="3.40.50.1820">
    <property type="entry name" value="alpha/beta hydrolase"/>
    <property type="match status" value="1"/>
</dbReference>
<evidence type="ECO:0000313" key="3">
    <source>
        <dbReference type="EMBL" id="SKA12519.1"/>
    </source>
</evidence>